<evidence type="ECO:0000313" key="11">
    <source>
        <dbReference type="Proteomes" id="UP001146120"/>
    </source>
</evidence>
<dbReference type="InterPro" id="IPR020631">
    <property type="entry name" value="THF_DH/CycHdrlase_NAD-bd_dom"/>
</dbReference>
<dbReference type="CDD" id="cd01080">
    <property type="entry name" value="NAD_bind_m-THF_DH_Cyclohyd"/>
    <property type="match status" value="1"/>
</dbReference>
<dbReference type="PANTHER" id="PTHR48099:SF5">
    <property type="entry name" value="C-1-TETRAHYDROFOLATE SYNTHASE, CYTOPLASMIC"/>
    <property type="match status" value="1"/>
</dbReference>
<dbReference type="SUPFAM" id="SSF53223">
    <property type="entry name" value="Aminoacid dehydrogenase-like, N-terminal domain"/>
    <property type="match status" value="1"/>
</dbReference>
<dbReference type="GO" id="GO:0004488">
    <property type="term" value="F:methylenetetrahydrofolate dehydrogenase (NADP+) activity"/>
    <property type="evidence" value="ECO:0007669"/>
    <property type="project" value="InterPro"/>
</dbReference>
<evidence type="ECO:0000256" key="4">
    <source>
        <dbReference type="ARBA" id="ARBA00022801"/>
    </source>
</evidence>
<comment type="pathway">
    <text evidence="1">One-carbon metabolism; tetrahydrofolate interconversion.</text>
</comment>
<evidence type="ECO:0000259" key="8">
    <source>
        <dbReference type="Pfam" id="PF00763"/>
    </source>
</evidence>
<keyword evidence="5" id="KW-0521">NADP</keyword>
<keyword evidence="11" id="KW-1185">Reference proteome</keyword>
<dbReference type="HAMAP" id="MF_01576">
    <property type="entry name" value="THF_DHG_CYH"/>
    <property type="match status" value="1"/>
</dbReference>
<evidence type="ECO:0000256" key="1">
    <source>
        <dbReference type="ARBA" id="ARBA00004777"/>
    </source>
</evidence>
<evidence type="ECO:0000256" key="2">
    <source>
        <dbReference type="ARBA" id="ARBA00011738"/>
    </source>
</evidence>
<gene>
    <name evidence="10" type="ORF">N0F65_001204</name>
</gene>
<evidence type="ECO:0000256" key="3">
    <source>
        <dbReference type="ARBA" id="ARBA00022563"/>
    </source>
</evidence>
<feature type="domain" description="Tetrahydrofolate dehydrogenase/cyclohydrolase NAD(P)-binding" evidence="9">
    <location>
        <begin position="152"/>
        <end position="302"/>
    </location>
</feature>
<dbReference type="GO" id="GO:0035999">
    <property type="term" value="P:tetrahydrofolate interconversion"/>
    <property type="evidence" value="ECO:0007669"/>
    <property type="project" value="TreeGrafter"/>
</dbReference>
<reference evidence="10" key="1">
    <citation type="submission" date="2022-11" db="EMBL/GenBank/DDBJ databases">
        <authorList>
            <person name="Morgan W.R."/>
            <person name="Tartar A."/>
        </authorList>
    </citation>
    <scope>NUCLEOTIDE SEQUENCE</scope>
    <source>
        <strain evidence="10">ARSEF 373</strain>
    </source>
</reference>
<dbReference type="SUPFAM" id="SSF51735">
    <property type="entry name" value="NAD(P)-binding Rossmann-fold domains"/>
    <property type="match status" value="1"/>
</dbReference>
<dbReference type="Proteomes" id="UP001146120">
    <property type="component" value="Unassembled WGS sequence"/>
</dbReference>
<evidence type="ECO:0000256" key="6">
    <source>
        <dbReference type="ARBA" id="ARBA00023002"/>
    </source>
</evidence>
<dbReference type="GO" id="GO:0004477">
    <property type="term" value="F:methenyltetrahydrofolate cyclohydrolase activity"/>
    <property type="evidence" value="ECO:0007669"/>
    <property type="project" value="TreeGrafter"/>
</dbReference>
<dbReference type="InterPro" id="IPR020630">
    <property type="entry name" value="THF_DH/CycHdrlase_cat_dom"/>
</dbReference>
<dbReference type="Gene3D" id="3.40.50.720">
    <property type="entry name" value="NAD(P)-binding Rossmann-like Domain"/>
    <property type="match status" value="1"/>
</dbReference>
<evidence type="ECO:0000256" key="7">
    <source>
        <dbReference type="ARBA" id="ARBA00023268"/>
    </source>
</evidence>
<dbReference type="Gene3D" id="3.40.50.10860">
    <property type="entry name" value="Leucine Dehydrogenase, chain A, domain 1"/>
    <property type="match status" value="2"/>
</dbReference>
<dbReference type="InterPro" id="IPR000672">
    <property type="entry name" value="THF_DH/CycHdrlase"/>
</dbReference>
<keyword evidence="3" id="KW-0554">One-carbon metabolism</keyword>
<dbReference type="InterPro" id="IPR036291">
    <property type="entry name" value="NAD(P)-bd_dom_sf"/>
</dbReference>
<comment type="subunit">
    <text evidence="2">Homodimer.</text>
</comment>
<evidence type="ECO:0000259" key="9">
    <source>
        <dbReference type="Pfam" id="PF02882"/>
    </source>
</evidence>
<dbReference type="Pfam" id="PF00763">
    <property type="entry name" value="THF_DHG_CYH"/>
    <property type="match status" value="1"/>
</dbReference>
<dbReference type="GO" id="GO:0005829">
    <property type="term" value="C:cytosol"/>
    <property type="evidence" value="ECO:0007669"/>
    <property type="project" value="TreeGrafter"/>
</dbReference>
<protein>
    <recommendedName>
        <fullName evidence="12">Methenyltetrahydrofolate cyclohydrolase</fullName>
    </recommendedName>
</protein>
<keyword evidence="7" id="KW-0511">Multifunctional enzyme</keyword>
<dbReference type="InterPro" id="IPR020867">
    <property type="entry name" value="THF_DH/CycHdrlase_CS"/>
</dbReference>
<dbReference type="PANTHER" id="PTHR48099">
    <property type="entry name" value="C-1-TETRAHYDROFOLATE SYNTHASE, CYTOPLASMIC-RELATED"/>
    <property type="match status" value="1"/>
</dbReference>
<keyword evidence="4" id="KW-0378">Hydrolase</keyword>
<evidence type="ECO:0000256" key="5">
    <source>
        <dbReference type="ARBA" id="ARBA00022857"/>
    </source>
</evidence>
<evidence type="ECO:0008006" key="12">
    <source>
        <dbReference type="Google" id="ProtNLM"/>
    </source>
</evidence>
<keyword evidence="6" id="KW-0560">Oxidoreductase</keyword>
<dbReference type="PRINTS" id="PR00085">
    <property type="entry name" value="THFDHDRGNASE"/>
</dbReference>
<evidence type="ECO:0000313" key="10">
    <source>
        <dbReference type="EMBL" id="DBA00733.1"/>
    </source>
</evidence>
<dbReference type="PROSITE" id="PS00767">
    <property type="entry name" value="THF_DHG_CYH_2"/>
    <property type="match status" value="1"/>
</dbReference>
<name>A0AAV2Z060_9STRA</name>
<comment type="caution">
    <text evidence="10">The sequence shown here is derived from an EMBL/GenBank/DDBJ whole genome shotgun (WGS) entry which is preliminary data.</text>
</comment>
<accession>A0AAV2Z060</accession>
<reference evidence="10" key="2">
    <citation type="journal article" date="2023" name="Microbiol Resour">
        <title>Decontamination and Annotation of the Draft Genome Sequence of the Oomycete Lagenidium giganteum ARSEF 373.</title>
        <authorList>
            <person name="Morgan W.R."/>
            <person name="Tartar A."/>
        </authorList>
    </citation>
    <scope>NUCLEOTIDE SEQUENCE</scope>
    <source>
        <strain evidence="10">ARSEF 373</strain>
    </source>
</reference>
<organism evidence="10 11">
    <name type="scientific">Lagenidium giganteum</name>
    <dbReference type="NCBI Taxonomy" id="4803"/>
    <lineage>
        <taxon>Eukaryota</taxon>
        <taxon>Sar</taxon>
        <taxon>Stramenopiles</taxon>
        <taxon>Oomycota</taxon>
        <taxon>Peronosporomycetes</taxon>
        <taxon>Pythiales</taxon>
        <taxon>Pythiaceae</taxon>
    </lineage>
</organism>
<feature type="domain" description="Tetrahydrofolate dehydrogenase/cyclohydrolase catalytic" evidence="8">
    <location>
        <begin position="6"/>
        <end position="93"/>
    </location>
</feature>
<sequence length="328" mass="35551">MRARVIDGKALAALRRAAIAHEVRRLRGQYGRPPALGLIMVGNRKDSALYVKHKQTACAATGIRSVNVFLDEQVQQQVRKMNADPTLDGILVQVRALSLELTLALLPQLPLPASLDSDALIDQIHPSKDVDGLHPFNVGELSMQNRSPYLIPCTAKGILELLDHENVELEGKTAVVIGRSNLVGNPVSMLLRKRHATVIQCHSRTVDLGSYVRQADVLVVACGQPNLVPGAWLKPNATVIDVGINFIPTDPQTIGERTYKIVGDVCRDAADVAGALTPVPGGVGPMTIAMLLHNVVSAFKRHVEHPAENHIAVGREQEVHRSKKCTSE</sequence>
<dbReference type="Pfam" id="PF02882">
    <property type="entry name" value="THF_DHG_CYH_C"/>
    <property type="match status" value="1"/>
</dbReference>
<dbReference type="InterPro" id="IPR046346">
    <property type="entry name" value="Aminoacid_DH-like_N_sf"/>
</dbReference>
<dbReference type="FunFam" id="3.40.50.720:FF:000006">
    <property type="entry name" value="Bifunctional protein FolD"/>
    <property type="match status" value="1"/>
</dbReference>
<dbReference type="AlphaFoldDB" id="A0AAV2Z060"/>
<dbReference type="EMBL" id="DAKRPA010000059">
    <property type="protein sequence ID" value="DBA00733.1"/>
    <property type="molecule type" value="Genomic_DNA"/>
</dbReference>
<proteinExistence type="inferred from homology"/>